<feature type="domain" description="Transposable element P transposase-like RNase H" evidence="4">
    <location>
        <begin position="214"/>
        <end position="355"/>
    </location>
</feature>
<evidence type="ECO:0000256" key="1">
    <source>
        <dbReference type="SAM" id="Coils"/>
    </source>
</evidence>
<reference evidence="5" key="1">
    <citation type="submission" date="2021-07" db="EMBL/GenBank/DDBJ databases">
        <authorList>
            <person name="Catto M.A."/>
            <person name="Jacobson A."/>
            <person name="Kennedy G."/>
            <person name="Labadie P."/>
            <person name="Hunt B.G."/>
            <person name="Srinivasan R."/>
        </authorList>
    </citation>
    <scope>NUCLEOTIDE SEQUENCE</scope>
    <source>
        <strain evidence="5">PL_HMW_Pooled</strain>
        <tissue evidence="5">Head</tissue>
    </source>
</reference>
<dbReference type="Pfam" id="PF12017">
    <property type="entry name" value="Tnp_P_element"/>
    <property type="match status" value="1"/>
</dbReference>
<feature type="coiled-coil region" evidence="1">
    <location>
        <begin position="87"/>
        <end position="121"/>
    </location>
</feature>
<accession>A0AAE1H8G1</accession>
<feature type="region of interest" description="Disordered" evidence="2">
    <location>
        <begin position="363"/>
        <end position="382"/>
    </location>
</feature>
<evidence type="ECO:0000313" key="6">
    <source>
        <dbReference type="Proteomes" id="UP001219518"/>
    </source>
</evidence>
<feature type="domain" description="THAP9-like helix-turn-helix" evidence="3">
    <location>
        <begin position="130"/>
        <end position="205"/>
    </location>
</feature>
<evidence type="ECO:0000313" key="5">
    <source>
        <dbReference type="EMBL" id="KAK3916675.1"/>
    </source>
</evidence>
<evidence type="ECO:0000259" key="4">
    <source>
        <dbReference type="Pfam" id="PF21787"/>
    </source>
</evidence>
<dbReference type="AlphaFoldDB" id="A0AAE1H8G1"/>
<organism evidence="5 6">
    <name type="scientific">Frankliniella fusca</name>
    <dbReference type="NCBI Taxonomy" id="407009"/>
    <lineage>
        <taxon>Eukaryota</taxon>
        <taxon>Metazoa</taxon>
        <taxon>Ecdysozoa</taxon>
        <taxon>Arthropoda</taxon>
        <taxon>Hexapoda</taxon>
        <taxon>Insecta</taxon>
        <taxon>Pterygota</taxon>
        <taxon>Neoptera</taxon>
        <taxon>Paraneoptera</taxon>
        <taxon>Thysanoptera</taxon>
        <taxon>Terebrantia</taxon>
        <taxon>Thripoidea</taxon>
        <taxon>Thripidae</taxon>
        <taxon>Frankliniella</taxon>
    </lineage>
</organism>
<keyword evidence="6" id="KW-1185">Reference proteome</keyword>
<dbReference type="EMBL" id="JAHWGI010000566">
    <property type="protein sequence ID" value="KAK3916675.1"/>
    <property type="molecule type" value="Genomic_DNA"/>
</dbReference>
<comment type="caution">
    <text evidence="5">The sequence shown here is derived from an EMBL/GenBank/DDBJ whole genome shotgun (WGS) entry which is preliminary data.</text>
</comment>
<dbReference type="Proteomes" id="UP001219518">
    <property type="component" value="Unassembled WGS sequence"/>
</dbReference>
<dbReference type="InterPro" id="IPR048365">
    <property type="entry name" value="TNP-like_RNaseH_N"/>
</dbReference>
<name>A0AAE1H8G1_9NEOP</name>
<dbReference type="Pfam" id="PF21787">
    <property type="entry name" value="TNP-like_RNaseH_N"/>
    <property type="match status" value="1"/>
</dbReference>
<reference evidence="5" key="2">
    <citation type="journal article" date="2023" name="BMC Genomics">
        <title>Pest status, molecular evolution, and epigenetic factors derived from the genome assembly of Frankliniella fusca, a thysanopteran phytovirus vector.</title>
        <authorList>
            <person name="Catto M.A."/>
            <person name="Labadie P.E."/>
            <person name="Jacobson A.L."/>
            <person name="Kennedy G.G."/>
            <person name="Srinivasan R."/>
            <person name="Hunt B.G."/>
        </authorList>
    </citation>
    <scope>NUCLEOTIDE SEQUENCE</scope>
    <source>
        <strain evidence="5">PL_HMW_Pooled</strain>
    </source>
</reference>
<protein>
    <submittedName>
        <fullName evidence="5">Myosin-51</fullName>
    </submittedName>
</protein>
<proteinExistence type="predicted"/>
<gene>
    <name evidence="5" type="ORF">KUF71_006326</name>
</gene>
<keyword evidence="1" id="KW-0175">Coiled coil</keyword>
<evidence type="ECO:0000259" key="3">
    <source>
        <dbReference type="Pfam" id="PF12017"/>
    </source>
</evidence>
<dbReference type="InterPro" id="IPR021896">
    <property type="entry name" value="THAP9-like_HTH"/>
</dbReference>
<sequence>MAVCAGYDDTYFETAWATCPFGEVDKNIFSEGRYIETFRAHNCCMLVPFKKWRCENSQKLYAPLRRRKIALAAEERHPNTGNVFLTEEQRLKKLQDLRTEADNLKKKKYRIQQRMEEVIKKEGVKIPSKLSDDFSEILRDISLSPAQSIFLQQQIKASQQKKACGMRWHPTMIRFALALHLTSPSAYELLRQTGMIKLPSRMTLFHYSHAKAVEEGVDKVKLESLEACVKKFPEKHKKYHVLMMDEMYISQNLVFQKSNGKLVGYTSLDTIEREVKNLEELIDSTEALDSEDTIASKVLVYMIKGVSNGVKQVVATYAVSKLSSNQLKDWTWHVIGDLEKHGIAIIAVVCDGSAVKRGRGLGRFSHQSSHSSSPWTFNRPLI</sequence>
<evidence type="ECO:0000256" key="2">
    <source>
        <dbReference type="SAM" id="MobiDB-lite"/>
    </source>
</evidence>